<comment type="similarity">
    <text evidence="1">Belongs to the DNA photolyase class-1 family.</text>
</comment>
<evidence type="ECO:0000313" key="9">
    <source>
        <dbReference type="Proteomes" id="UP000009022"/>
    </source>
</evidence>
<gene>
    <name evidence="8" type="ORF">TRIADDRAFT_51590</name>
</gene>
<dbReference type="InterPro" id="IPR036155">
    <property type="entry name" value="Crypto/Photolyase_N_sf"/>
</dbReference>
<dbReference type="PROSITE" id="PS51645">
    <property type="entry name" value="PHR_CRY_ALPHA_BETA"/>
    <property type="match status" value="1"/>
</dbReference>
<dbReference type="HOGENOM" id="CLU_010348_2_2_1"/>
<dbReference type="PANTHER" id="PTHR11455">
    <property type="entry name" value="CRYPTOCHROME"/>
    <property type="match status" value="1"/>
</dbReference>
<dbReference type="SUPFAM" id="SSF48173">
    <property type="entry name" value="Cryptochrome/photolyase FAD-binding domain"/>
    <property type="match status" value="1"/>
</dbReference>
<dbReference type="InterPro" id="IPR014729">
    <property type="entry name" value="Rossmann-like_a/b/a_fold"/>
</dbReference>
<feature type="site" description="Electron transfer via tryptophanyl radical" evidence="6">
    <location>
        <position position="363"/>
    </location>
</feature>
<feature type="binding site" evidence="5">
    <location>
        <position position="276"/>
    </location>
    <ligand>
        <name>FAD</name>
        <dbReference type="ChEBI" id="CHEBI:57692"/>
    </ligand>
</feature>
<feature type="site" description="Electron transfer via tryptophanyl radical" evidence="6">
    <location>
        <position position="386"/>
    </location>
</feature>
<feature type="domain" description="Photolyase/cryptochrome alpha/beta" evidence="7">
    <location>
        <begin position="2"/>
        <end position="131"/>
    </location>
</feature>
<feature type="binding site" evidence="5">
    <location>
        <position position="226"/>
    </location>
    <ligand>
        <name>FAD</name>
        <dbReference type="ChEBI" id="CHEBI:57692"/>
    </ligand>
</feature>
<protein>
    <recommendedName>
        <fullName evidence="7">Photolyase/cryptochrome alpha/beta domain-containing protein</fullName>
    </recommendedName>
</protein>
<keyword evidence="4" id="KW-0157">Chromophore</keyword>
<dbReference type="PhylomeDB" id="B3RK16"/>
<comment type="cofactor">
    <cofactor evidence="5">
        <name>FAD</name>
        <dbReference type="ChEBI" id="CHEBI:57692"/>
    </cofactor>
    <text evidence="5">Binds 1 FAD per subunit.</text>
</comment>
<dbReference type="Gene3D" id="3.40.50.620">
    <property type="entry name" value="HUPs"/>
    <property type="match status" value="1"/>
</dbReference>
<dbReference type="PROSITE" id="PS00394">
    <property type="entry name" value="DNA_PHOTOLYASES_1_1"/>
    <property type="match status" value="1"/>
</dbReference>
<name>B3RK16_TRIAD</name>
<dbReference type="GO" id="GO:0005634">
    <property type="term" value="C:nucleus"/>
    <property type="evidence" value="ECO:0000318"/>
    <property type="project" value="GO_Central"/>
</dbReference>
<dbReference type="eggNOG" id="KOG0133">
    <property type="taxonomic scope" value="Eukaryota"/>
</dbReference>
<dbReference type="Pfam" id="PF03441">
    <property type="entry name" value="FAD_binding_7"/>
    <property type="match status" value="1"/>
</dbReference>
<dbReference type="GO" id="GO:0006950">
    <property type="term" value="P:response to stress"/>
    <property type="evidence" value="ECO:0007669"/>
    <property type="project" value="UniProtKB-ARBA"/>
</dbReference>
<evidence type="ECO:0000256" key="6">
    <source>
        <dbReference type="PIRSR" id="PIRSR602081-2"/>
    </source>
</evidence>
<dbReference type="AlphaFoldDB" id="B3RK16"/>
<keyword evidence="3 5" id="KW-0274">FAD</keyword>
<evidence type="ECO:0000256" key="1">
    <source>
        <dbReference type="ARBA" id="ARBA00005862"/>
    </source>
</evidence>
<dbReference type="InterPro" id="IPR036134">
    <property type="entry name" value="Crypto/Photolyase_FAD-like_sf"/>
</dbReference>
<dbReference type="GO" id="GO:0032922">
    <property type="term" value="P:circadian regulation of gene expression"/>
    <property type="evidence" value="ECO:0000318"/>
    <property type="project" value="GO_Central"/>
</dbReference>
<dbReference type="InterPro" id="IPR006050">
    <property type="entry name" value="DNA_photolyase_N"/>
</dbReference>
<dbReference type="InterPro" id="IPR005101">
    <property type="entry name" value="Cryptochr/Photolyase_FAD-bd"/>
</dbReference>
<dbReference type="GO" id="GO:0005737">
    <property type="term" value="C:cytoplasm"/>
    <property type="evidence" value="ECO:0000318"/>
    <property type="project" value="GO_Central"/>
</dbReference>
<evidence type="ECO:0000256" key="3">
    <source>
        <dbReference type="ARBA" id="ARBA00022827"/>
    </source>
</evidence>
<dbReference type="OrthoDB" id="435881at2759"/>
<dbReference type="Pfam" id="PF00875">
    <property type="entry name" value="DNA_photolyase"/>
    <property type="match status" value="1"/>
</dbReference>
<keyword evidence="2 5" id="KW-0285">Flavoprotein</keyword>
<dbReference type="OMA" id="WDIYDES"/>
<dbReference type="PRINTS" id="PR00147">
    <property type="entry name" value="DNAPHOTLYASE"/>
</dbReference>
<dbReference type="GO" id="GO:0003677">
    <property type="term" value="F:DNA binding"/>
    <property type="evidence" value="ECO:0000318"/>
    <property type="project" value="GO_Central"/>
</dbReference>
<dbReference type="InterPro" id="IPR002081">
    <property type="entry name" value="Cryptochrome/DNA_photolyase_1"/>
</dbReference>
<organism evidence="8 9">
    <name type="scientific">Trichoplax adhaerens</name>
    <name type="common">Trichoplax reptans</name>
    <dbReference type="NCBI Taxonomy" id="10228"/>
    <lineage>
        <taxon>Eukaryota</taxon>
        <taxon>Metazoa</taxon>
        <taxon>Placozoa</taxon>
        <taxon>Uniplacotomia</taxon>
        <taxon>Trichoplacea</taxon>
        <taxon>Trichoplacidae</taxon>
        <taxon>Trichoplax</taxon>
    </lineage>
</organism>
<evidence type="ECO:0000256" key="5">
    <source>
        <dbReference type="PIRSR" id="PIRSR602081-1"/>
    </source>
</evidence>
<reference evidence="8 9" key="1">
    <citation type="journal article" date="2008" name="Nature">
        <title>The Trichoplax genome and the nature of placozoans.</title>
        <authorList>
            <person name="Srivastava M."/>
            <person name="Begovic E."/>
            <person name="Chapman J."/>
            <person name="Putnam N.H."/>
            <person name="Hellsten U."/>
            <person name="Kawashima T."/>
            <person name="Kuo A."/>
            <person name="Mitros T."/>
            <person name="Salamov A."/>
            <person name="Carpenter M.L."/>
            <person name="Signorovitch A.Y."/>
            <person name="Moreno M.A."/>
            <person name="Kamm K."/>
            <person name="Grimwood J."/>
            <person name="Schmutz J."/>
            <person name="Shapiro H."/>
            <person name="Grigoriev I.V."/>
            <person name="Buss L.W."/>
            <person name="Schierwater B."/>
            <person name="Dellaporta S.L."/>
            <person name="Rokhsar D.S."/>
        </authorList>
    </citation>
    <scope>NUCLEOTIDE SEQUENCE [LARGE SCALE GENOMIC DNA]</scope>
    <source>
        <strain evidence="8 9">Grell-BS-1999</strain>
    </source>
</reference>
<dbReference type="Gene3D" id="1.10.579.10">
    <property type="entry name" value="DNA Cyclobutane Dipyrimidine Photolyase, subunit A, domain 3"/>
    <property type="match status" value="1"/>
</dbReference>
<dbReference type="GO" id="GO:0006139">
    <property type="term" value="P:nucleobase-containing compound metabolic process"/>
    <property type="evidence" value="ECO:0007669"/>
    <property type="project" value="UniProtKB-ARBA"/>
</dbReference>
<dbReference type="FunCoup" id="B3RK16">
    <property type="interactions" value="964"/>
</dbReference>
<dbReference type="EMBL" id="DS985241">
    <property type="protein sequence ID" value="EDV29358.1"/>
    <property type="molecule type" value="Genomic_DNA"/>
</dbReference>
<evidence type="ECO:0000256" key="2">
    <source>
        <dbReference type="ARBA" id="ARBA00022630"/>
    </source>
</evidence>
<feature type="binding site" evidence="5">
    <location>
        <begin position="376"/>
        <end position="378"/>
    </location>
    <ligand>
        <name>FAD</name>
        <dbReference type="ChEBI" id="CHEBI:57692"/>
    </ligand>
</feature>
<accession>B3RK16</accession>
<dbReference type="STRING" id="10228.B3RK16"/>
<dbReference type="InterPro" id="IPR018394">
    <property type="entry name" value="DNA_photolyase_1_CS_C"/>
</dbReference>
<dbReference type="GO" id="GO:0003904">
    <property type="term" value="F:deoxyribodipyrimidine photo-lyase activity"/>
    <property type="evidence" value="ECO:0000318"/>
    <property type="project" value="GO_Central"/>
</dbReference>
<sequence length="497" mass="57779">MVCTVVWLRYDLRLIDNPALFHAAKRGHVVIIYILDQETPGKWKLGKASLWWLHHSLKSLQNDLLKFNIPLILRRGADPLTILRQVLLQSRADAVYWNRCYEPYAVKRDQSIEEALKVDDVTVGSFQAGLLYEPWAVKSAKDEPFKLYIMYWNRCLSSDQPRKPYDKPRFNNTLDIKVQTDTLDSWHLVSAKKDWKDELKIVIGCPGEDGAIRKLKEFIKYKLVDYRKGKETVWPSKTSQLSTHLHFGEISPFVVWHTAKESVHLRSVPSDSSQKFLTELGWRDFCFHLLHYYPDFPEKSYKLNFDETIWKVDKEKLKLWQQGKTGYPIVDAGMRELLNTGVISYRVRTIVASFLTKHLLIPWQNGAEWFWDTLVDADLALNSCSWQRITGCGADISSYFYIINPVTQGERFDSDGNYVRKWIPEIAKLSNDYIQQPWEAPAAVLKKAGIALGKTYPKCIVNHKKARDVALTKFAPLKRQEPMDNLKKLPNKKKMKK</sequence>
<feature type="site" description="Electron transfer via tryptophanyl radical" evidence="6">
    <location>
        <position position="310"/>
    </location>
</feature>
<dbReference type="SUPFAM" id="SSF52425">
    <property type="entry name" value="Cryptochrome/photolyase, N-terminal domain"/>
    <property type="match status" value="1"/>
</dbReference>
<dbReference type="GO" id="GO:0043153">
    <property type="term" value="P:entrainment of circadian clock by photoperiod"/>
    <property type="evidence" value="ECO:0000318"/>
    <property type="project" value="GO_Central"/>
</dbReference>
<dbReference type="InParanoid" id="B3RK16"/>
<evidence type="ECO:0000313" key="8">
    <source>
        <dbReference type="EMBL" id="EDV29358.1"/>
    </source>
</evidence>
<dbReference type="RefSeq" id="XP_002108560.1">
    <property type="nucleotide sequence ID" value="XM_002108524.1"/>
</dbReference>
<proteinExistence type="inferred from homology"/>
<keyword evidence="9" id="KW-1185">Reference proteome</keyword>
<dbReference type="GeneID" id="6749774"/>
<dbReference type="KEGG" id="tad:TRIADDRAFT_51590"/>
<dbReference type="Proteomes" id="UP000009022">
    <property type="component" value="Unassembled WGS sequence"/>
</dbReference>
<dbReference type="GO" id="GO:0071949">
    <property type="term" value="F:FAD binding"/>
    <property type="evidence" value="ECO:0000318"/>
    <property type="project" value="GO_Central"/>
</dbReference>
<dbReference type="PANTHER" id="PTHR11455:SF18">
    <property type="entry name" value="SI:CH1073-390K14.1"/>
    <property type="match status" value="1"/>
</dbReference>
<evidence type="ECO:0000256" key="4">
    <source>
        <dbReference type="ARBA" id="ARBA00022991"/>
    </source>
</evidence>
<evidence type="ECO:0000259" key="7">
    <source>
        <dbReference type="PROSITE" id="PS51645"/>
    </source>
</evidence>
<feature type="binding site" evidence="5">
    <location>
        <begin position="238"/>
        <end position="242"/>
    </location>
    <ligand>
        <name>FAD</name>
        <dbReference type="ChEBI" id="CHEBI:57692"/>
    </ligand>
</feature>
<dbReference type="Gene3D" id="1.25.40.80">
    <property type="match status" value="1"/>
</dbReference>
<dbReference type="CTD" id="6749774"/>